<dbReference type="SUPFAM" id="SSF81606">
    <property type="entry name" value="PP2C-like"/>
    <property type="match status" value="1"/>
</dbReference>
<comment type="caution">
    <text evidence="2">The sequence shown here is derived from an EMBL/GenBank/DDBJ whole genome shotgun (WGS) entry which is preliminary data.</text>
</comment>
<protein>
    <submittedName>
        <fullName evidence="2">Protein phosphatase</fullName>
    </submittedName>
</protein>
<dbReference type="SMART" id="SM00332">
    <property type="entry name" value="PP2Cc"/>
    <property type="match status" value="1"/>
</dbReference>
<dbReference type="EMBL" id="BAABME010020988">
    <property type="protein sequence ID" value="GAA0162045.1"/>
    <property type="molecule type" value="Genomic_DNA"/>
</dbReference>
<evidence type="ECO:0000259" key="1">
    <source>
        <dbReference type="PROSITE" id="PS51746"/>
    </source>
</evidence>
<dbReference type="PANTHER" id="PTHR13832:SF758">
    <property type="entry name" value="PROTEIN PHOSPHATASE 2C 30-RELATED"/>
    <property type="match status" value="1"/>
</dbReference>
<reference evidence="2 3" key="1">
    <citation type="submission" date="2024-01" db="EMBL/GenBank/DDBJ databases">
        <title>The complete chloroplast genome sequence of Lithospermum erythrorhizon: insights into the phylogenetic relationship among Boraginaceae species and the maternal lineages of purple gromwells.</title>
        <authorList>
            <person name="Okada T."/>
            <person name="Watanabe K."/>
        </authorList>
    </citation>
    <scope>NUCLEOTIDE SEQUENCE [LARGE SCALE GENOMIC DNA]</scope>
</reference>
<sequence>MDQVEKRGDDEIEVAIKEGYLKTYSHFRKGNLVVSNAGDCRAVVSRNGVAEALTSDIVPHERTRRHRIESLGGYVECINGVSRILGSLAVSRSIGDQYLKQWVTAEPETRTLRLNPELEFLILASDGLWDKPDNQEMAEVTY</sequence>
<dbReference type="Pfam" id="PF00481">
    <property type="entry name" value="PP2C"/>
    <property type="match status" value="1"/>
</dbReference>
<dbReference type="AlphaFoldDB" id="A0AAV3QEY3"/>
<keyword evidence="3" id="KW-1185">Reference proteome</keyword>
<dbReference type="InterPro" id="IPR015655">
    <property type="entry name" value="PP2C"/>
</dbReference>
<evidence type="ECO:0000313" key="2">
    <source>
        <dbReference type="EMBL" id="GAA0162045.1"/>
    </source>
</evidence>
<dbReference type="Proteomes" id="UP001454036">
    <property type="component" value="Unassembled WGS sequence"/>
</dbReference>
<proteinExistence type="predicted"/>
<organism evidence="2 3">
    <name type="scientific">Lithospermum erythrorhizon</name>
    <name type="common">Purple gromwell</name>
    <name type="synonym">Lithospermum officinale var. erythrorhizon</name>
    <dbReference type="NCBI Taxonomy" id="34254"/>
    <lineage>
        <taxon>Eukaryota</taxon>
        <taxon>Viridiplantae</taxon>
        <taxon>Streptophyta</taxon>
        <taxon>Embryophyta</taxon>
        <taxon>Tracheophyta</taxon>
        <taxon>Spermatophyta</taxon>
        <taxon>Magnoliopsida</taxon>
        <taxon>eudicotyledons</taxon>
        <taxon>Gunneridae</taxon>
        <taxon>Pentapetalae</taxon>
        <taxon>asterids</taxon>
        <taxon>lamiids</taxon>
        <taxon>Boraginales</taxon>
        <taxon>Boraginaceae</taxon>
        <taxon>Boraginoideae</taxon>
        <taxon>Lithospermeae</taxon>
        <taxon>Lithospermum</taxon>
    </lineage>
</organism>
<evidence type="ECO:0000313" key="3">
    <source>
        <dbReference type="Proteomes" id="UP001454036"/>
    </source>
</evidence>
<gene>
    <name evidence="2" type="ORF">LIER_39335</name>
</gene>
<dbReference type="CDD" id="cd00143">
    <property type="entry name" value="PP2Cc"/>
    <property type="match status" value="1"/>
</dbReference>
<dbReference type="Gene3D" id="3.60.40.10">
    <property type="entry name" value="PPM-type phosphatase domain"/>
    <property type="match status" value="1"/>
</dbReference>
<accession>A0AAV3QEY3</accession>
<dbReference type="PANTHER" id="PTHR13832">
    <property type="entry name" value="PROTEIN PHOSPHATASE 2C"/>
    <property type="match status" value="1"/>
</dbReference>
<dbReference type="InterPro" id="IPR036457">
    <property type="entry name" value="PPM-type-like_dom_sf"/>
</dbReference>
<name>A0AAV3QEY3_LITER</name>
<feature type="domain" description="PPM-type phosphatase" evidence="1">
    <location>
        <begin position="1"/>
        <end position="142"/>
    </location>
</feature>
<dbReference type="PROSITE" id="PS51746">
    <property type="entry name" value="PPM_2"/>
    <property type="match status" value="1"/>
</dbReference>
<dbReference type="GO" id="GO:0004722">
    <property type="term" value="F:protein serine/threonine phosphatase activity"/>
    <property type="evidence" value="ECO:0007669"/>
    <property type="project" value="InterPro"/>
</dbReference>
<dbReference type="InterPro" id="IPR001932">
    <property type="entry name" value="PPM-type_phosphatase-like_dom"/>
</dbReference>